<proteinExistence type="predicted"/>
<protein>
    <recommendedName>
        <fullName evidence="3">DDE-1 domain-containing protein</fullName>
    </recommendedName>
</protein>
<evidence type="ECO:0008006" key="3">
    <source>
        <dbReference type="Google" id="ProtNLM"/>
    </source>
</evidence>
<keyword evidence="2" id="KW-1185">Reference proteome</keyword>
<name>A0A6A6GSK6_VIRVR</name>
<dbReference type="Proteomes" id="UP000800092">
    <property type="component" value="Unassembled WGS sequence"/>
</dbReference>
<sequence length="138" mass="15710">LFGPLATYYSAELNRWITKHHGLIHFSKRDFYPCFKKAWQAAFKELNIQSGWTKTGLNPFNPSIVLNKLRRPQSEQPSGAEELLPVKIRSYQHAKNLVNQALGPQRSSAAKQLTDSYLSLAAEVELLNHEIANLYETV</sequence>
<accession>A0A6A6GSK6</accession>
<feature type="non-terminal residue" evidence="1">
    <location>
        <position position="1"/>
    </location>
</feature>
<dbReference type="AlphaFoldDB" id="A0A6A6GSK6"/>
<dbReference type="EMBL" id="ML992476">
    <property type="protein sequence ID" value="KAF2228323.1"/>
    <property type="molecule type" value="Genomic_DNA"/>
</dbReference>
<organism evidence="1 2">
    <name type="scientific">Viridothelium virens</name>
    <name type="common">Speckled blister lichen</name>
    <name type="synonym">Trypethelium virens</name>
    <dbReference type="NCBI Taxonomy" id="1048519"/>
    <lineage>
        <taxon>Eukaryota</taxon>
        <taxon>Fungi</taxon>
        <taxon>Dikarya</taxon>
        <taxon>Ascomycota</taxon>
        <taxon>Pezizomycotina</taxon>
        <taxon>Dothideomycetes</taxon>
        <taxon>Dothideomycetes incertae sedis</taxon>
        <taxon>Trypetheliales</taxon>
        <taxon>Trypetheliaceae</taxon>
        <taxon>Viridothelium</taxon>
    </lineage>
</organism>
<evidence type="ECO:0000313" key="1">
    <source>
        <dbReference type="EMBL" id="KAF2228323.1"/>
    </source>
</evidence>
<evidence type="ECO:0000313" key="2">
    <source>
        <dbReference type="Proteomes" id="UP000800092"/>
    </source>
</evidence>
<gene>
    <name evidence="1" type="ORF">EV356DRAFT_415270</name>
</gene>
<feature type="non-terminal residue" evidence="1">
    <location>
        <position position="138"/>
    </location>
</feature>
<dbReference type="OrthoDB" id="5425161at2759"/>
<reference evidence="1" key="1">
    <citation type="journal article" date="2020" name="Stud. Mycol.">
        <title>101 Dothideomycetes genomes: a test case for predicting lifestyles and emergence of pathogens.</title>
        <authorList>
            <person name="Haridas S."/>
            <person name="Albert R."/>
            <person name="Binder M."/>
            <person name="Bloem J."/>
            <person name="Labutti K."/>
            <person name="Salamov A."/>
            <person name="Andreopoulos B."/>
            <person name="Baker S."/>
            <person name="Barry K."/>
            <person name="Bills G."/>
            <person name="Bluhm B."/>
            <person name="Cannon C."/>
            <person name="Castanera R."/>
            <person name="Culley D."/>
            <person name="Daum C."/>
            <person name="Ezra D."/>
            <person name="Gonzalez J."/>
            <person name="Henrissat B."/>
            <person name="Kuo A."/>
            <person name="Liang C."/>
            <person name="Lipzen A."/>
            <person name="Lutzoni F."/>
            <person name="Magnuson J."/>
            <person name="Mondo S."/>
            <person name="Nolan M."/>
            <person name="Ohm R."/>
            <person name="Pangilinan J."/>
            <person name="Park H.-J."/>
            <person name="Ramirez L."/>
            <person name="Alfaro M."/>
            <person name="Sun H."/>
            <person name="Tritt A."/>
            <person name="Yoshinaga Y."/>
            <person name="Zwiers L.-H."/>
            <person name="Turgeon B."/>
            <person name="Goodwin S."/>
            <person name="Spatafora J."/>
            <person name="Crous P."/>
            <person name="Grigoriev I."/>
        </authorList>
    </citation>
    <scope>NUCLEOTIDE SEQUENCE</scope>
    <source>
        <strain evidence="1">Tuck. ex Michener</strain>
    </source>
</reference>